<reference evidence="9" key="1">
    <citation type="submission" date="2018-10" db="EMBL/GenBank/DDBJ databases">
        <title>Effector identification in a new, highly contiguous assembly of the strawberry crown rot pathogen Phytophthora cactorum.</title>
        <authorList>
            <person name="Armitage A.D."/>
            <person name="Nellist C.F."/>
            <person name="Bates H."/>
            <person name="Vickerstaff R.J."/>
            <person name="Harrison R.J."/>
        </authorList>
    </citation>
    <scope>NUCLEOTIDE SEQUENCE</scope>
    <source>
        <strain evidence="9">4040</strain>
    </source>
</reference>
<evidence type="ECO:0000259" key="8">
    <source>
        <dbReference type="SMART" id="SM01027"/>
    </source>
</evidence>
<evidence type="ECO:0000256" key="7">
    <source>
        <dbReference type="SAM" id="MobiDB-lite"/>
    </source>
</evidence>
<gene>
    <name evidence="9" type="ORF">PC117_g4220</name>
</gene>
<dbReference type="InterPro" id="IPR036866">
    <property type="entry name" value="RibonucZ/Hydroxyglut_hydro"/>
</dbReference>
<feature type="region of interest" description="Disordered" evidence="7">
    <location>
        <begin position="928"/>
        <end position="963"/>
    </location>
</feature>
<comment type="similarity">
    <text evidence="3">Belongs to the metallo-beta-lactamase superfamily. RNA-metabolizing metallo-beta-lactamase-like family. INTS9 subfamily.</text>
</comment>
<dbReference type="Gene3D" id="1.20.5.190">
    <property type="match status" value="1"/>
</dbReference>
<evidence type="ECO:0000256" key="2">
    <source>
        <dbReference type="ARBA" id="ARBA00004496"/>
    </source>
</evidence>
<keyword evidence="4" id="KW-0963">Cytoplasm</keyword>
<dbReference type="InterPro" id="IPR000048">
    <property type="entry name" value="IQ_motif_EF-hand-BS"/>
</dbReference>
<evidence type="ECO:0000313" key="9">
    <source>
        <dbReference type="EMBL" id="KAG2950696.1"/>
    </source>
</evidence>
<dbReference type="GO" id="GO:0034472">
    <property type="term" value="P:snRNA 3'-end processing"/>
    <property type="evidence" value="ECO:0007669"/>
    <property type="project" value="TreeGrafter"/>
</dbReference>
<proteinExistence type="inferred from homology"/>
<feature type="domain" description="Beta-Casp" evidence="8">
    <location>
        <begin position="258"/>
        <end position="385"/>
    </location>
</feature>
<dbReference type="InterPro" id="IPR027074">
    <property type="entry name" value="Integrator_9su"/>
</dbReference>
<dbReference type="Pfam" id="PF00612">
    <property type="entry name" value="IQ"/>
    <property type="match status" value="4"/>
</dbReference>
<dbReference type="Proteomes" id="UP000736787">
    <property type="component" value="Unassembled WGS sequence"/>
</dbReference>
<evidence type="ECO:0000256" key="6">
    <source>
        <dbReference type="SAM" id="Coils"/>
    </source>
</evidence>
<dbReference type="PANTHER" id="PTHR46094">
    <property type="entry name" value="INTEGRATOR COMPLEX SUBUNIT 9"/>
    <property type="match status" value="1"/>
</dbReference>
<organism evidence="9 10">
    <name type="scientific">Phytophthora cactorum</name>
    <dbReference type="NCBI Taxonomy" id="29920"/>
    <lineage>
        <taxon>Eukaryota</taxon>
        <taxon>Sar</taxon>
        <taxon>Stramenopiles</taxon>
        <taxon>Oomycota</taxon>
        <taxon>Peronosporomycetes</taxon>
        <taxon>Peronosporales</taxon>
        <taxon>Peronosporaceae</taxon>
        <taxon>Phytophthora</taxon>
    </lineage>
</organism>
<dbReference type="VEuPathDB" id="FungiDB:PC110_g843"/>
<dbReference type="PROSITE" id="PS50096">
    <property type="entry name" value="IQ"/>
    <property type="match status" value="3"/>
</dbReference>
<keyword evidence="5" id="KW-0539">Nucleus</keyword>
<evidence type="ECO:0000313" key="10">
    <source>
        <dbReference type="Proteomes" id="UP000736787"/>
    </source>
</evidence>
<accession>A0A8T1EC30</accession>
<dbReference type="InterPro" id="IPR022712">
    <property type="entry name" value="Beta_Casp"/>
</dbReference>
<feature type="compositionally biased region" description="Basic and acidic residues" evidence="7">
    <location>
        <begin position="929"/>
        <end position="939"/>
    </location>
</feature>
<dbReference type="Pfam" id="PF16661">
    <property type="entry name" value="Lactamase_B_6"/>
    <property type="match status" value="1"/>
</dbReference>
<dbReference type="VEuPathDB" id="FungiDB:PC110_g842"/>
<dbReference type="PANTHER" id="PTHR46094:SF1">
    <property type="entry name" value="INTEGRATOR COMPLEX SUBUNIT 9"/>
    <property type="match status" value="1"/>
</dbReference>
<dbReference type="GO" id="GO:0005737">
    <property type="term" value="C:cytoplasm"/>
    <property type="evidence" value="ECO:0007669"/>
    <property type="project" value="UniProtKB-SubCell"/>
</dbReference>
<protein>
    <recommendedName>
        <fullName evidence="8">Beta-Casp domain-containing protein</fullName>
    </recommendedName>
</protein>
<dbReference type="SMART" id="SM01027">
    <property type="entry name" value="Beta-Casp"/>
    <property type="match status" value="1"/>
</dbReference>
<feature type="compositionally biased region" description="Basic residues" evidence="7">
    <location>
        <begin position="1280"/>
        <end position="1302"/>
    </location>
</feature>
<feature type="coiled-coil region" evidence="6">
    <location>
        <begin position="687"/>
        <end position="728"/>
    </location>
</feature>
<sequence length="1351" mass="151441">MKVIQLGGANDGLCHFLSLGGFEMLLDCGVKSQSLQRSPKRGGGFIYRLQLPALSSVDVGALDVVLLSNHQTLLALPLLTEILGFKGKIYATQLTLDFGRVFLEELAALNQGDDSATFTFEGVADEKEIPMFSLKEIDKCCKKIQCVEYSEVVSLAYGVQITALSSGYSLGASIWLVEGPNDRLAYVAAASGDYNRHPKELDLLPLVDCETLLLTDLKPDRDPHANTERMVESVLSGVTRVLERGGVCIVPTSPCGVVFDLVEAVYAACVHNKQNVPMYFISDFASHVMELTQLGAEWLCEKKIEKLYAGEDAFLHESLLKSKVFHAVADVSAATAATFQNGSILFVGHPSLKFGRAPELIQMLGNESRNAVLLIDPSVDATEAIAPFQDLPIEKIACPIDPRLSCGDANQFIARCCPHNLIVPYEYTIVPPATAMEGAEMSSHFSRVLPLHELTAAKSKTELLTFPMKQFEPIVVEKTSKYLDGRLDPKLAAQATITEVNGKAAACVSGVLSVKRKAFVLEPPVDPVNDASNLKPTGKRKASSISDDTNSTLQSIVYKEKTNLLMGQVDEDKLEKQVKTHDPQAQVYISQGQGDADVFMSIPSLDARITLWKETGKTLVETEKEEARDLLTSFILAQLVVITQATSVEMERVEDGSSMNAVPPMFHAGISNKFTKRHHGNFRDTTLTAASAAKERAERKLERQANAIEKQQQKIDNEMKKITEITQNLHRQQLREAKRLRNRLNYAASRVQVAYRRHSVYLSQQKREAAVSIQTLSRGFLARRLCWRLRMQRQEHDQNCSSVIISRCIRRCSARNIRAREVERRHWAACSIQSILRMVAARCYVQEQRRLREEAELQHRAAIVIQSNARSFMTRLIYLDVLYLICRIQAVMRGCLVRRQLRWLRISDVDAISTLQAHVRGFLVRRRREREQENDEHKSVSSSRSSQDQKATQPDFGASKRTFDGIRGGFRTARASSFSVASEEKLGRNGIPTFARSSTGFGWQPTVEPAVKRSYWLPAGASFDKRLPVLPVPKRMMALDRVTADNGDPLGDDLRLINQSWTPKKRPHQKPCPVRLSPVVIPSVKSEVNDLSSNEVEENVSALEKEERLRRQEELKQKLQLRRTQGKRQQELELKLKREAANEENERKLMEREEKAVRLQLKILRRRSREGRIRQVTADQRQAERERLAMAREERHIRLHIKFCVRQQTKRRQIATTTSESESQPPSTSSSRRELQSRRNSSAAKSRKAKSASKKGDVSSEDDGDMSFLDINFTIPSSMKSRKQPGKNKKPRVSSTPKKKRPVGGNTKRNNTPGSGIVTLPVEVAAEEDDCGYGDDFDDVVDEAALGHLIC</sequence>
<evidence type="ECO:0000256" key="5">
    <source>
        <dbReference type="ARBA" id="ARBA00023242"/>
    </source>
</evidence>
<feature type="coiled-coil region" evidence="6">
    <location>
        <begin position="1102"/>
        <end position="1167"/>
    </location>
</feature>
<dbReference type="InterPro" id="IPR001279">
    <property type="entry name" value="Metallo-B-lactamas"/>
</dbReference>
<dbReference type="SMART" id="SM00015">
    <property type="entry name" value="IQ"/>
    <property type="match status" value="5"/>
</dbReference>
<comment type="subcellular location">
    <subcellularLocation>
        <location evidence="2">Cytoplasm</location>
    </subcellularLocation>
    <subcellularLocation>
        <location evidence="1">Nucleus</location>
    </subcellularLocation>
</comment>
<evidence type="ECO:0000256" key="3">
    <source>
        <dbReference type="ARBA" id="ARBA00006861"/>
    </source>
</evidence>
<dbReference type="Gene3D" id="3.60.15.10">
    <property type="entry name" value="Ribonuclease Z/Hydroxyacylglutathione hydrolase-like"/>
    <property type="match status" value="1"/>
</dbReference>
<dbReference type="EMBL" id="RCMK01000065">
    <property type="protein sequence ID" value="KAG2950696.1"/>
    <property type="molecule type" value="Genomic_DNA"/>
</dbReference>
<dbReference type="SUPFAM" id="SSF56281">
    <property type="entry name" value="Metallo-hydrolase/oxidoreductase"/>
    <property type="match status" value="1"/>
</dbReference>
<comment type="caution">
    <text evidence="9">The sequence shown here is derived from an EMBL/GenBank/DDBJ whole genome shotgun (WGS) entry which is preliminary data.</text>
</comment>
<name>A0A8T1EC30_9STRA</name>
<evidence type="ECO:0000256" key="4">
    <source>
        <dbReference type="ARBA" id="ARBA00022490"/>
    </source>
</evidence>
<keyword evidence="6" id="KW-0175">Coiled coil</keyword>
<dbReference type="GO" id="GO:0032039">
    <property type="term" value="C:integrator complex"/>
    <property type="evidence" value="ECO:0007669"/>
    <property type="project" value="InterPro"/>
</dbReference>
<evidence type="ECO:0000256" key="1">
    <source>
        <dbReference type="ARBA" id="ARBA00004123"/>
    </source>
</evidence>
<feature type="region of interest" description="Disordered" evidence="7">
    <location>
        <begin position="1207"/>
        <end position="1316"/>
    </location>
</feature>
<feature type="compositionally biased region" description="Low complexity" evidence="7">
    <location>
        <begin position="1216"/>
        <end position="1230"/>
    </location>
</feature>